<dbReference type="InterPro" id="IPR011990">
    <property type="entry name" value="TPR-like_helical_dom_sf"/>
</dbReference>
<dbReference type="Pfam" id="PF12770">
    <property type="entry name" value="CHAT"/>
    <property type="match status" value="1"/>
</dbReference>
<dbReference type="SUPFAM" id="SSF48452">
    <property type="entry name" value="TPR-like"/>
    <property type="match status" value="1"/>
</dbReference>
<dbReference type="AlphaFoldDB" id="A0A918A3W8"/>
<evidence type="ECO:0000313" key="3">
    <source>
        <dbReference type="Proteomes" id="UP000660745"/>
    </source>
</evidence>
<reference evidence="2" key="1">
    <citation type="journal article" date="2014" name="Int. J. Syst. Evol. Microbiol.">
        <title>Complete genome sequence of Corynebacterium casei LMG S-19264T (=DSM 44701T), isolated from a smear-ripened cheese.</title>
        <authorList>
            <consortium name="US DOE Joint Genome Institute (JGI-PGF)"/>
            <person name="Walter F."/>
            <person name="Albersmeier A."/>
            <person name="Kalinowski J."/>
            <person name="Ruckert C."/>
        </authorList>
    </citation>
    <scope>NUCLEOTIDE SEQUENCE</scope>
    <source>
        <strain evidence="2">CGMCC 4.7430</strain>
    </source>
</reference>
<protein>
    <recommendedName>
        <fullName evidence="1">CHAT domain-containing protein</fullName>
    </recommendedName>
</protein>
<organism evidence="2 3">
    <name type="scientific">Nonomuraea glycinis</name>
    <dbReference type="NCBI Taxonomy" id="2047744"/>
    <lineage>
        <taxon>Bacteria</taxon>
        <taxon>Bacillati</taxon>
        <taxon>Actinomycetota</taxon>
        <taxon>Actinomycetes</taxon>
        <taxon>Streptosporangiales</taxon>
        <taxon>Streptosporangiaceae</taxon>
        <taxon>Nonomuraea</taxon>
    </lineage>
</organism>
<name>A0A918A3W8_9ACTN</name>
<sequence>MGLRALQPIVNARNMPADPVPSSTATAELLPLALSRPHEALDRARDLLAGDPPPLAASMARQAIGIVLREFGDIDAAVAELETAGRLARQAGCAEREADVQATLGVALAFAGRTTAGRTALDAAVQRSTGLLHGRILLRRGGVLIVLGHHRDALADLNNAVTALGAAGDAIWEARARSERATCNLALGAIAKAAADLARAEELFNATGQELESADAIVHRGVLALRIGDLPAALLCFDQAAERFDRLGTPDPSLSIERCAALLAAGLPQDALAEAHTALARLERIRGLPVKKAELLLTAANCALAARRPADALGHAADAADLFGHQHRHWWRAHARLVKVRAQLATGTTDAALLREAEECARELAGLSSPDLPLGHLIAGRLALALGDTARATGHLATAARGRRHGPALSRAAAWLAEALRAEAGHDAARLMRACHRGLRVLDQHRATLGSSELRAQASAHGAELAALGQRHALRLDRPRLLLAWSERWRATALAVPAVRPPDDEHLQAELAAIRALTSRLAQARAKGLPTAHLSAEQLRLERAARARALHAHGHDPAATPGVDVDALLDELADDRLLELVDVDGHLHVLVCGSGTVRRHPAGRTEEAARQVDLARFSLSRLAHGRSALSPAELLAQVETIGHTLQRVLLGDAAQHLGDRHVAIVPPGRLHAVPWALLPALRHRPVSVAPSAASWLRARRTGAPAHGRVVLVRGPGLASQGAEVREVTPEYVAPVVLGEGTATVGRVLRAMDGARLTHVAAHGTFRADSPLFSALRVDDGPLTVYDLERLNRAPHQVILSSCDSGLTAAAGADELLGLASSLIQLGTTALVAGVVLVNDLAAVPLMVALHRRLRTGAGLATALRDARLDTAGDPVATATGWSFTCLGAG</sequence>
<gene>
    <name evidence="2" type="ORF">GCM10012278_29040</name>
</gene>
<dbReference type="Gene3D" id="1.25.40.10">
    <property type="entry name" value="Tetratricopeptide repeat domain"/>
    <property type="match status" value="1"/>
</dbReference>
<accession>A0A918A3W8</accession>
<dbReference type="InterPro" id="IPR024983">
    <property type="entry name" value="CHAT_dom"/>
</dbReference>
<evidence type="ECO:0000313" key="2">
    <source>
        <dbReference type="EMBL" id="GGP06277.1"/>
    </source>
</evidence>
<feature type="domain" description="CHAT" evidence="1">
    <location>
        <begin position="642"/>
        <end position="887"/>
    </location>
</feature>
<reference evidence="2" key="2">
    <citation type="submission" date="2020-09" db="EMBL/GenBank/DDBJ databases">
        <authorList>
            <person name="Sun Q."/>
            <person name="Zhou Y."/>
        </authorList>
    </citation>
    <scope>NUCLEOTIDE SEQUENCE</scope>
    <source>
        <strain evidence="2">CGMCC 4.7430</strain>
    </source>
</reference>
<dbReference type="Proteomes" id="UP000660745">
    <property type="component" value="Unassembled WGS sequence"/>
</dbReference>
<comment type="caution">
    <text evidence="2">The sequence shown here is derived from an EMBL/GenBank/DDBJ whole genome shotgun (WGS) entry which is preliminary data.</text>
</comment>
<dbReference type="EMBL" id="BMNK01000004">
    <property type="protein sequence ID" value="GGP06277.1"/>
    <property type="molecule type" value="Genomic_DNA"/>
</dbReference>
<keyword evidence="3" id="KW-1185">Reference proteome</keyword>
<evidence type="ECO:0000259" key="1">
    <source>
        <dbReference type="Pfam" id="PF12770"/>
    </source>
</evidence>
<proteinExistence type="predicted"/>